<dbReference type="OMA" id="MHECEAE"/>
<dbReference type="Proteomes" id="UP000316621">
    <property type="component" value="Chromosome 5"/>
</dbReference>
<dbReference type="Gramene" id="RZC62631">
    <property type="protein sequence ID" value="RZC62631"/>
    <property type="gene ID" value="C5167_024385"/>
</dbReference>
<keyword evidence="2" id="KW-1185">Reference proteome</keyword>
<proteinExistence type="predicted"/>
<dbReference type="EMBL" id="CM010719">
    <property type="protein sequence ID" value="RZC62631.1"/>
    <property type="molecule type" value="Genomic_DNA"/>
</dbReference>
<dbReference type="AlphaFoldDB" id="A0A4Y7JRQ6"/>
<evidence type="ECO:0000313" key="1">
    <source>
        <dbReference type="EMBL" id="RZC62631.1"/>
    </source>
</evidence>
<name>A0A4Y7JRQ6_PAPSO</name>
<dbReference type="SUPFAM" id="SSF47095">
    <property type="entry name" value="HMG-box"/>
    <property type="match status" value="1"/>
</dbReference>
<dbReference type="InterPro" id="IPR036910">
    <property type="entry name" value="HMG_box_dom_sf"/>
</dbReference>
<accession>A0A4Y7JRQ6</accession>
<dbReference type="PANTHER" id="PTHR47658">
    <property type="entry name" value="HIGH MOBILITY GROUP B PROTEIN 12-RELATED"/>
    <property type="match status" value="1"/>
</dbReference>
<dbReference type="GO" id="GO:0003677">
    <property type="term" value="F:DNA binding"/>
    <property type="evidence" value="ECO:0007669"/>
    <property type="project" value="TreeGrafter"/>
</dbReference>
<dbReference type="PANTHER" id="PTHR47658:SF2">
    <property type="entry name" value="HMG-BOX (HIGH MOBILITY GROUP) DNA-BINDING FAMILY PROTEIN"/>
    <property type="match status" value="1"/>
</dbReference>
<dbReference type="GO" id="GO:0005634">
    <property type="term" value="C:nucleus"/>
    <property type="evidence" value="ECO:0007669"/>
    <property type="project" value="TreeGrafter"/>
</dbReference>
<organism evidence="1 2">
    <name type="scientific">Papaver somniferum</name>
    <name type="common">Opium poppy</name>
    <dbReference type="NCBI Taxonomy" id="3469"/>
    <lineage>
        <taxon>Eukaryota</taxon>
        <taxon>Viridiplantae</taxon>
        <taxon>Streptophyta</taxon>
        <taxon>Embryophyta</taxon>
        <taxon>Tracheophyta</taxon>
        <taxon>Spermatophyta</taxon>
        <taxon>Magnoliopsida</taxon>
        <taxon>Ranunculales</taxon>
        <taxon>Papaveraceae</taxon>
        <taxon>Papaveroideae</taxon>
        <taxon>Papaver</taxon>
    </lineage>
</organism>
<evidence type="ECO:0000313" key="2">
    <source>
        <dbReference type="Proteomes" id="UP000316621"/>
    </source>
</evidence>
<dbReference type="GO" id="GO:0010197">
    <property type="term" value="P:polar nucleus fusion"/>
    <property type="evidence" value="ECO:0007669"/>
    <property type="project" value="TreeGrafter"/>
</dbReference>
<reference evidence="1 2" key="1">
    <citation type="journal article" date="2018" name="Science">
        <title>The opium poppy genome and morphinan production.</title>
        <authorList>
            <person name="Guo L."/>
            <person name="Winzer T."/>
            <person name="Yang X."/>
            <person name="Li Y."/>
            <person name="Ning Z."/>
            <person name="He Z."/>
            <person name="Teodor R."/>
            <person name="Lu Y."/>
            <person name="Bowser T.A."/>
            <person name="Graham I.A."/>
            <person name="Ye K."/>
        </authorList>
    </citation>
    <scope>NUCLEOTIDE SEQUENCE [LARGE SCALE GENOMIC DNA]</scope>
    <source>
        <strain evidence="2">cv. HN1</strain>
        <tissue evidence="1">Leaves</tissue>
    </source>
</reference>
<protein>
    <submittedName>
        <fullName evidence="1">Uncharacterized protein</fullName>
    </submittedName>
</protein>
<gene>
    <name evidence="1" type="ORF">C5167_024385</name>
</gene>
<sequence>MANLLRNRKRVFPLCRAPDGSAFQKCDLCGVSVAIAIYDMHECKLKQGTKGGKTRNKKCESFSKDYDQRKTVKCEDDGNNQKIDDGGKGFSDQPRSAFCFFMESLQKSDFLDVDGKVFEKWKCMSLKERSPFVLEAEKVNSAHENILLKEVQVEPLMDDEADSAMVNRYNMDTGEDDDFWGPGEMYRLHRGYSCSWINDSTVDLVLSQ</sequence>